<dbReference type="PANTHER" id="PTHR43822:SF2">
    <property type="entry name" value="HOMOACONITASE, MITOCHONDRIAL"/>
    <property type="match status" value="1"/>
</dbReference>
<keyword evidence="1" id="KW-0479">Metal-binding</keyword>
<dbReference type="GO" id="GO:0046872">
    <property type="term" value="F:metal ion binding"/>
    <property type="evidence" value="ECO:0007669"/>
    <property type="project" value="UniProtKB-KW"/>
</dbReference>
<protein>
    <submittedName>
        <fullName evidence="6">Homoaconitate hydratase family protein</fullName>
    </submittedName>
</protein>
<evidence type="ECO:0000256" key="1">
    <source>
        <dbReference type="ARBA" id="ARBA00022723"/>
    </source>
</evidence>
<feature type="domain" description="Aconitase/3-isopropylmalate dehydratase large subunit alpha/beta/alpha" evidence="5">
    <location>
        <begin position="259"/>
        <end position="382"/>
    </location>
</feature>
<proteinExistence type="predicted"/>
<dbReference type="AlphaFoldDB" id="A0A660SG81"/>
<dbReference type="EMBL" id="QNBE01000064">
    <property type="protein sequence ID" value="RKX69825.1"/>
    <property type="molecule type" value="Genomic_DNA"/>
</dbReference>
<keyword evidence="4" id="KW-0456">Lyase</keyword>
<organism evidence="6 7">
    <name type="scientific">candidate division WOR-3 bacterium</name>
    <dbReference type="NCBI Taxonomy" id="2052148"/>
    <lineage>
        <taxon>Bacteria</taxon>
        <taxon>Bacteria division WOR-3</taxon>
    </lineage>
</organism>
<feature type="domain" description="Aconitase/3-isopropylmalate dehydratase large subunit alpha/beta/alpha" evidence="5">
    <location>
        <begin position="74"/>
        <end position="222"/>
    </location>
</feature>
<dbReference type="SUPFAM" id="SSF53732">
    <property type="entry name" value="Aconitase iron-sulfur domain"/>
    <property type="match status" value="1"/>
</dbReference>
<gene>
    <name evidence="6" type="ORF">DRP53_06940</name>
</gene>
<comment type="caution">
    <text evidence="6">The sequence shown here is derived from an EMBL/GenBank/DDBJ whole genome shotgun (WGS) entry which is preliminary data.</text>
</comment>
<dbReference type="Gene3D" id="3.30.499.10">
    <property type="entry name" value="Aconitase, domain 3"/>
    <property type="match status" value="2"/>
</dbReference>
<accession>A0A660SG81</accession>
<dbReference type="GO" id="GO:0016829">
    <property type="term" value="F:lyase activity"/>
    <property type="evidence" value="ECO:0007669"/>
    <property type="project" value="UniProtKB-KW"/>
</dbReference>
<dbReference type="GO" id="GO:0043436">
    <property type="term" value="P:oxoacid metabolic process"/>
    <property type="evidence" value="ECO:0007669"/>
    <property type="project" value="UniProtKB-ARBA"/>
</dbReference>
<evidence type="ECO:0000256" key="4">
    <source>
        <dbReference type="ARBA" id="ARBA00023239"/>
    </source>
</evidence>
<dbReference type="InterPro" id="IPR015931">
    <property type="entry name" value="Acnase/IPM_dHydase_lsu_aba_1/3"/>
</dbReference>
<evidence type="ECO:0000259" key="5">
    <source>
        <dbReference type="Pfam" id="PF00330"/>
    </source>
</evidence>
<evidence type="ECO:0000256" key="3">
    <source>
        <dbReference type="ARBA" id="ARBA00023014"/>
    </source>
</evidence>
<dbReference type="InterPro" id="IPR050067">
    <property type="entry name" value="IPM_dehydratase_rel_enz"/>
</dbReference>
<dbReference type="InterPro" id="IPR001030">
    <property type="entry name" value="Acoase/IPM_deHydtase_lsu_aba"/>
</dbReference>
<name>A0A660SG81_UNCW3</name>
<evidence type="ECO:0000313" key="7">
    <source>
        <dbReference type="Proteomes" id="UP000268469"/>
    </source>
</evidence>
<dbReference type="Proteomes" id="UP000268469">
    <property type="component" value="Unassembled WGS sequence"/>
</dbReference>
<dbReference type="InterPro" id="IPR036008">
    <property type="entry name" value="Aconitase_4Fe-4S_dom"/>
</dbReference>
<dbReference type="GO" id="GO:0051536">
    <property type="term" value="F:iron-sulfur cluster binding"/>
    <property type="evidence" value="ECO:0007669"/>
    <property type="project" value="UniProtKB-KW"/>
</dbReference>
<reference evidence="6 7" key="1">
    <citation type="submission" date="2018-06" db="EMBL/GenBank/DDBJ databases">
        <title>Extensive metabolic versatility and redundancy in microbially diverse, dynamic hydrothermal sediments.</title>
        <authorList>
            <person name="Dombrowski N."/>
            <person name="Teske A."/>
            <person name="Baker B.J."/>
        </authorList>
    </citation>
    <scope>NUCLEOTIDE SEQUENCE [LARGE SCALE GENOMIC DNA]</scope>
    <source>
        <strain evidence="6">B36_G15</strain>
    </source>
</reference>
<keyword evidence="2" id="KW-0408">Iron</keyword>
<sequence>MTIAEEIISKNIGREVGSKERVFVNLSLVTMRDFGGPNVILGYEREFGDTRPFDPDRIAVTFDLHTPPRNEKVAQNQKLLRDFAAKWGIRVIENGVGQHRLFEEGLVHPSDIIIGTDSHMNLLSAFGCYALGVGTTDIIGALYSGRCWIKVPPTVRIKISGTPGKGTTAKDLILYLLRKLGTDGLLGYAAEFYGLPQSFKSHERITFLSMITELSGDIGFIPEREPKDCVYERELDIDVDGLPPLIACPHSPANVRTVQEVAGERIDQVFIGSCTNGRFEDFQIAANILKGRKVKCRLICVPATRNVLIEMLKSGVYLDLIEAGAVISNPGCSLCTAGHPGILAPGEVMVSTSNRNFIDKLGKGGKVYLASPATAAASALMGVITEPSEVT</sequence>
<dbReference type="PANTHER" id="PTHR43822">
    <property type="entry name" value="HOMOACONITASE, MITOCHONDRIAL-RELATED"/>
    <property type="match status" value="1"/>
</dbReference>
<evidence type="ECO:0000313" key="6">
    <source>
        <dbReference type="EMBL" id="RKX69825.1"/>
    </source>
</evidence>
<dbReference type="Pfam" id="PF00330">
    <property type="entry name" value="Aconitase"/>
    <property type="match status" value="2"/>
</dbReference>
<keyword evidence="3" id="KW-0411">Iron-sulfur</keyword>
<evidence type="ECO:0000256" key="2">
    <source>
        <dbReference type="ARBA" id="ARBA00023004"/>
    </source>
</evidence>